<dbReference type="Gene3D" id="3.30.365.10">
    <property type="entry name" value="Aldehyde oxidase/xanthine dehydrogenase, molybdopterin binding domain"/>
    <property type="match status" value="3"/>
</dbReference>
<organism evidence="3">
    <name type="scientific">Vannella robusta</name>
    <dbReference type="NCBI Taxonomy" id="1487602"/>
    <lineage>
        <taxon>Eukaryota</taxon>
        <taxon>Amoebozoa</taxon>
        <taxon>Discosea</taxon>
        <taxon>Flabellinia</taxon>
        <taxon>Vannellidae</taxon>
        <taxon>Vannella</taxon>
    </lineage>
</organism>
<name>A0A7S4HQQ8_9EUKA</name>
<dbReference type="AlphaFoldDB" id="A0A7S4HQQ8"/>
<dbReference type="InterPro" id="IPR046867">
    <property type="entry name" value="AldOxase/xan_DH_MoCoBD2"/>
</dbReference>
<protein>
    <recommendedName>
        <fullName evidence="2">Aldehyde oxidase/xanthine dehydrogenase second molybdopterin binding domain-containing protein</fullName>
    </recommendedName>
</protein>
<evidence type="ECO:0000256" key="1">
    <source>
        <dbReference type="ARBA" id="ARBA00022505"/>
    </source>
</evidence>
<proteinExistence type="predicted"/>
<evidence type="ECO:0000313" key="3">
    <source>
        <dbReference type="EMBL" id="CAE2206478.1"/>
    </source>
</evidence>
<dbReference type="PANTHER" id="PTHR11908:SF132">
    <property type="entry name" value="ALDEHYDE OXIDASE 1-RELATED"/>
    <property type="match status" value="1"/>
</dbReference>
<feature type="domain" description="Aldehyde oxidase/xanthine dehydrogenase second molybdopterin binding" evidence="2">
    <location>
        <begin position="45"/>
        <end position="300"/>
    </location>
</feature>
<dbReference type="EMBL" id="HBKP01004828">
    <property type="protein sequence ID" value="CAE2206478.1"/>
    <property type="molecule type" value="Transcribed_RNA"/>
</dbReference>
<keyword evidence="1" id="KW-0500">Molybdenum</keyword>
<sequence length="380" mass="40955">MAETAVKMGMNVDQFREMNFYTKGQVTPAGGVLTYWNMDTIWNQIQQTANYAQRRSAIADFNQSNRWVKKGMYLMPCKYGIEWGGTGFGALINVCSDGTVQLSHTGCEVGQGINTKVSQVLAMELGCDISLITVTSTNSQKVPHGVSTGGSITSELCSKAVIGAARKLNAKLQPIKNLFPDYTWTELIKVASDAQLGLQSRYWQLSVNRTTDPFQYNAYGAAIAETRVDILTGEVQVQRVDVLYDCGTSLNPAIDIGQVEGGFVQGMGLYMTEKLKYDESGNITTNGTWEYKPPSTKDIPIDFRVTLLSDAPNPAGVLSSKASGEPPMTLSASVYFAVKEAVQEARKSAGLSNSMVLPPPVSPNVVGVGAGTSIPLLTLS</sequence>
<evidence type="ECO:0000259" key="2">
    <source>
        <dbReference type="Pfam" id="PF20256"/>
    </source>
</evidence>
<dbReference type="InterPro" id="IPR037165">
    <property type="entry name" value="AldOxase/xan_DH_Mopterin-bd_sf"/>
</dbReference>
<gene>
    <name evidence="3" type="ORF">VSP0166_LOCUS3487</name>
</gene>
<accession>A0A7S4HQQ8</accession>
<reference evidence="3" key="1">
    <citation type="submission" date="2021-01" db="EMBL/GenBank/DDBJ databases">
        <authorList>
            <person name="Corre E."/>
            <person name="Pelletier E."/>
            <person name="Niang G."/>
            <person name="Scheremetjew M."/>
            <person name="Finn R."/>
            <person name="Kale V."/>
            <person name="Holt S."/>
            <person name="Cochrane G."/>
            <person name="Meng A."/>
            <person name="Brown T."/>
            <person name="Cohen L."/>
        </authorList>
    </citation>
    <scope>NUCLEOTIDE SEQUENCE</scope>
    <source>
        <strain evidence="3">DIVA3 518/3/11/1/6</strain>
    </source>
</reference>
<dbReference type="SUPFAM" id="SSF56003">
    <property type="entry name" value="Molybdenum cofactor-binding domain"/>
    <property type="match status" value="1"/>
</dbReference>
<dbReference type="GO" id="GO:0005506">
    <property type="term" value="F:iron ion binding"/>
    <property type="evidence" value="ECO:0007669"/>
    <property type="project" value="InterPro"/>
</dbReference>
<dbReference type="PANTHER" id="PTHR11908">
    <property type="entry name" value="XANTHINE DEHYDROGENASE"/>
    <property type="match status" value="1"/>
</dbReference>
<dbReference type="InterPro" id="IPR016208">
    <property type="entry name" value="Ald_Oxase/xanthine_DH-like"/>
</dbReference>
<dbReference type="Pfam" id="PF20256">
    <property type="entry name" value="MoCoBD_2"/>
    <property type="match status" value="1"/>
</dbReference>
<dbReference type="GO" id="GO:0016491">
    <property type="term" value="F:oxidoreductase activity"/>
    <property type="evidence" value="ECO:0007669"/>
    <property type="project" value="InterPro"/>
</dbReference>